<protein>
    <submittedName>
        <fullName evidence="1">Uncharacterized protein</fullName>
    </submittedName>
</protein>
<evidence type="ECO:0000313" key="2">
    <source>
        <dbReference type="MGI" id="MGI:3649443"/>
    </source>
</evidence>
<proteinExistence type="evidence at transcript level"/>
<name>Q3UMN9_MOUSE</name>
<accession>Q3UMN9</accession>
<dbReference type="MGI" id="MGI:3649443">
    <property type="gene designation" value="Gm13274"/>
</dbReference>
<reference evidence="1" key="6">
    <citation type="submission" date="2004-03" db="EMBL/GenBank/DDBJ databases">
        <authorList>
            <person name="Arakawa T."/>
            <person name="Carninci P."/>
            <person name="Fukuda S."/>
            <person name="Hashizume W."/>
            <person name="Hayashida K."/>
            <person name="Hori F."/>
            <person name="Iida J."/>
            <person name="Imamura K."/>
            <person name="Imotani K."/>
            <person name="Itoh M."/>
            <person name="Kanagawa S."/>
            <person name="Kawai J."/>
            <person name="Kojima M."/>
            <person name="Konno H."/>
            <person name="Murata M."/>
            <person name="Nakamura M."/>
            <person name="Ninomiya N."/>
            <person name="Nishiyori H."/>
            <person name="Nomura K."/>
            <person name="Ohno M."/>
            <person name="Sakazume N."/>
            <person name="Sano H."/>
            <person name="Sasaki D."/>
            <person name="Shibata K."/>
            <person name="Shiraki T."/>
            <person name="Tagami M."/>
            <person name="Tagami Y."/>
            <person name="Waki K."/>
            <person name="Watahiki A."/>
            <person name="Muramatsu M."/>
            <person name="Hayashizaki Y."/>
        </authorList>
    </citation>
    <scope>NUCLEOTIDE SEQUENCE</scope>
    <source>
        <tissue evidence="1">Lung</tissue>
    </source>
</reference>
<sequence>MYSRMLRGTSREDIKDSMFSADAHPFLLGLNPNLCVCFEWSEGAWCHGSREIPARAISSSWASSRRQWERWKVHLQLDSDDLPGASAVCLCLQIAEEHSEVGADGQGKRQWTGLALLSWPLQHLQLTPQAR</sequence>
<reference evidence="1" key="3">
    <citation type="journal article" date="2000" name="Genome Res.">
        <title>RIKEN integrated sequence analysis (RISA) system--384-format sequencing pipeline with 384 multicapillary sequencer.</title>
        <authorList>
            <person name="Shibata K."/>
            <person name="Itoh M."/>
            <person name="Aizawa K."/>
            <person name="Nagaoka S."/>
            <person name="Sasaki N."/>
            <person name="Carninci P."/>
            <person name="Konno H."/>
            <person name="Akiyama J."/>
            <person name="Nishi K."/>
            <person name="Kitsunai T."/>
            <person name="Tashiro H."/>
            <person name="Itoh M."/>
            <person name="Sumi N."/>
            <person name="Ishii Y."/>
            <person name="Nakamura S."/>
            <person name="Hazama M."/>
            <person name="Nishine T."/>
            <person name="Harada A."/>
            <person name="Yamamoto R."/>
            <person name="Matsumoto H."/>
            <person name="Sakaguchi S."/>
            <person name="Ikegami T."/>
            <person name="Kashiwagi K."/>
            <person name="Fujiwake S."/>
            <person name="Inoue K."/>
            <person name="Togawa Y."/>
            <person name="Izawa M."/>
            <person name="Ohara E."/>
            <person name="Watahiki M."/>
            <person name="Yoneda Y."/>
            <person name="Ishikawa T."/>
            <person name="Ozawa K."/>
            <person name="Tanaka T."/>
            <person name="Matsuura S."/>
            <person name="Kawai J."/>
            <person name="Okazaki Y."/>
            <person name="Muramatsu M."/>
            <person name="Inoue Y."/>
            <person name="Kira A."/>
            <person name="Hayashizaki Y."/>
        </authorList>
    </citation>
    <scope>NUCLEOTIDE SEQUENCE</scope>
    <source>
        <tissue evidence="1">Lung</tissue>
    </source>
</reference>
<organism evidence="1">
    <name type="scientific">Mus musculus</name>
    <name type="common">Mouse</name>
    <dbReference type="NCBI Taxonomy" id="10090"/>
    <lineage>
        <taxon>Eukaryota</taxon>
        <taxon>Metazoa</taxon>
        <taxon>Chordata</taxon>
        <taxon>Craniata</taxon>
        <taxon>Vertebrata</taxon>
        <taxon>Euteleostomi</taxon>
        <taxon>Mammalia</taxon>
        <taxon>Eutheria</taxon>
        <taxon>Euarchontoglires</taxon>
        <taxon>Glires</taxon>
        <taxon>Rodentia</taxon>
        <taxon>Myomorpha</taxon>
        <taxon>Muroidea</taxon>
        <taxon>Muridae</taxon>
        <taxon>Murinae</taxon>
        <taxon>Mus</taxon>
        <taxon>Mus</taxon>
    </lineage>
</organism>
<reference evidence="1" key="2">
    <citation type="journal article" date="2000" name="Genome Res.">
        <title>Normalization and subtraction of cap-trapper-selected cDNAs to prepare full-length cDNA libraries for rapid discovery of new genes.</title>
        <authorList>
            <person name="Carninci P."/>
            <person name="Shibata Y."/>
            <person name="Hayatsu N."/>
            <person name="Sugahara Y."/>
            <person name="Shibata K."/>
            <person name="Itoh M."/>
            <person name="Konno H."/>
            <person name="Okazaki Y."/>
            <person name="Muramatsu M."/>
            <person name="Hayashizaki Y."/>
        </authorList>
    </citation>
    <scope>NUCLEOTIDE SEQUENCE</scope>
    <source>
        <tissue evidence="1">Lung</tissue>
    </source>
</reference>
<reference evidence="1" key="5">
    <citation type="journal article" date="2002" name="Nature">
        <title>Analysis of the mouse transcriptome based on functional annotation of 60,770 full-length cDNAs.</title>
        <authorList>
            <consortium name="The FANTOM Consortium and the RIKEN Genome Exploration Research Group Phase I and II Team"/>
        </authorList>
    </citation>
    <scope>NUCLEOTIDE SEQUENCE</scope>
    <source>
        <tissue evidence="1">Lung</tissue>
    </source>
</reference>
<gene>
    <name evidence="2" type="primary">Gm13274</name>
</gene>
<reference evidence="1" key="7">
    <citation type="journal article" date="2005" name="Science">
        <title>The Transcriptional Landscape of the Mammalian Genome.</title>
        <authorList>
            <consortium name="The FANTOM Consortium"/>
            <consortium name="Riken Genome Exploration Research Group and Genome Science Group (Genome Network Project Core Group)"/>
        </authorList>
    </citation>
    <scope>NUCLEOTIDE SEQUENCE</scope>
    <source>
        <tissue evidence="1">Lung</tissue>
    </source>
</reference>
<dbReference type="AlphaFoldDB" id="Q3UMN9"/>
<dbReference type="HOGENOM" id="CLU_1926896_0_0_1"/>
<reference evidence="1" key="1">
    <citation type="journal article" date="1999" name="Methods Enzymol.">
        <title>High-efficiency full-length cDNA cloning.</title>
        <authorList>
            <person name="Carninci P."/>
            <person name="Hayashizaki Y."/>
        </authorList>
    </citation>
    <scope>NUCLEOTIDE SEQUENCE</scope>
    <source>
        <tissue evidence="1">Lung</tissue>
    </source>
</reference>
<dbReference type="AGR" id="MGI:3649443"/>
<dbReference type="RNAct" id="Q3UMN9">
    <property type="molecule type" value="protein"/>
</dbReference>
<reference evidence="1" key="4">
    <citation type="journal article" date="2001" name="Nature">
        <title>Functional annotation of a full-length mouse cDNA collection.</title>
        <authorList>
            <consortium name="The RIKEN Genome Exploration Research Group Phase II Team and the FANTOM Consortium"/>
        </authorList>
    </citation>
    <scope>NUCLEOTIDE SEQUENCE</scope>
    <source>
        <tissue evidence="1">Lung</tissue>
    </source>
</reference>
<dbReference type="EMBL" id="AK144774">
    <property type="protein sequence ID" value="BAE26059.1"/>
    <property type="molecule type" value="mRNA"/>
</dbReference>
<reference evidence="1" key="8">
    <citation type="journal article" date="2005" name="Science">
        <title>Antisense Transcription in the Mammalian Transcriptome.</title>
        <authorList>
            <consortium name="RIKEN Genome Exploration Research Group and Genome Science Group (Genome Network Project Core Group) and the FANTOM Consortium"/>
        </authorList>
    </citation>
    <scope>NUCLEOTIDE SEQUENCE</scope>
    <source>
        <tissue evidence="1">Lung</tissue>
    </source>
</reference>
<evidence type="ECO:0000313" key="1">
    <source>
        <dbReference type="EMBL" id="BAE26059.1"/>
    </source>
</evidence>